<dbReference type="AlphaFoldDB" id="A0A9C7F9P5"/>
<accession>A0A9C7F9P5</accession>
<dbReference type="RefSeq" id="WP_281742830.1">
    <property type="nucleotide sequence ID" value="NZ_AP026973.1"/>
</dbReference>
<proteinExistence type="predicted"/>
<sequence>MNNLGSDQNELEYQAALAEASYFFDNEPIPGTEKADRFKSLLKLIDSYESINFPI</sequence>
<protein>
    <submittedName>
        <fullName evidence="1">Uncharacterized protein</fullName>
    </submittedName>
</protein>
<reference evidence="1" key="1">
    <citation type="submission" date="2022-11" db="EMBL/GenBank/DDBJ databases">
        <title>Complete Genome Sequences of three Polynucleobacter sp. Subcluster PnecC Strains KF022, KF023, and KF032 Isolated from a Shallow Eutrophic Lake in Japan.</title>
        <authorList>
            <person name="Ogata Y."/>
            <person name="Watanabe K."/>
            <person name="Takemine S."/>
            <person name="Shindo C."/>
            <person name="Kurokawa R."/>
            <person name="Suda W."/>
        </authorList>
    </citation>
    <scope>NUCLEOTIDE SEQUENCE</scope>
    <source>
        <strain evidence="1">KF023</strain>
    </source>
</reference>
<organism evidence="1">
    <name type="scientific">Polynucleobacter yangtzensis</name>
    <dbReference type="NCBI Taxonomy" id="1743159"/>
    <lineage>
        <taxon>Bacteria</taxon>
        <taxon>Pseudomonadati</taxon>
        <taxon>Pseudomonadota</taxon>
        <taxon>Betaproteobacteria</taxon>
        <taxon>Burkholderiales</taxon>
        <taxon>Burkholderiaceae</taxon>
        <taxon>Polynucleobacter</taxon>
    </lineage>
</organism>
<dbReference type="KEGG" id="pyt:PKF023_02830"/>
<name>A0A9C7F9P5_9BURK</name>
<dbReference type="Proteomes" id="UP001211097">
    <property type="component" value="Chromosome"/>
</dbReference>
<dbReference type="EMBL" id="AP026973">
    <property type="protein sequence ID" value="BDT76480.1"/>
    <property type="molecule type" value="Genomic_DNA"/>
</dbReference>
<gene>
    <name evidence="1" type="ORF">PKF023_02830</name>
</gene>
<evidence type="ECO:0000313" key="1">
    <source>
        <dbReference type="EMBL" id="BDT76480.1"/>
    </source>
</evidence>